<protein>
    <recommendedName>
        <fullName evidence="10">UDP-N-acetylglucosamine--N-acetylmuramyl-(pentapeptide) pyrophosphoryl-undecaprenol N-acetylglucosamine transferase</fullName>
        <ecNumber evidence="10">2.4.1.227</ecNumber>
    </recommendedName>
    <alternativeName>
        <fullName evidence="10">Undecaprenyl-PP-MurNAc-pentapeptide-UDPGlcNAc GlcNAc transferase</fullName>
    </alternativeName>
</protein>
<keyword evidence="6 10" id="KW-0573">Peptidoglycan synthesis</keyword>
<evidence type="ECO:0000259" key="13">
    <source>
        <dbReference type="Pfam" id="PF04101"/>
    </source>
</evidence>
<sequence length="344" mass="37630">MRIVIAAGGTGGHIYPGIAIAEALKNHEVLFIGSLEGLEKDIIKNEGYKIELIHARALLRKISYQALSAPFIAIAGFFDTVKILKSYKPKAVVVTGGYVSFPVIAAAIFLRIPFVLHEQNVLPGFTNRFWAKRAKLVLLSFEESLKYINGTVVGNPVRKRILSIQRVVEDASSSTKRILIIGGSQGALSLNKEIISSLEELKDYQITHIIGKRDYARILNGLDLSKYPNYHAFEYLHSIEDAYKNADIVVSRAGATAIAEILSIGLPSILIPFPYAADGHQDINAEVASKAGAAFILKDKDIKQLPALIKSISLSMLNEMKIAASKLVKKDPANKIADLLNEII</sequence>
<keyword evidence="7 10" id="KW-0472">Membrane</keyword>
<evidence type="ECO:0000256" key="3">
    <source>
        <dbReference type="ARBA" id="ARBA00022676"/>
    </source>
</evidence>
<dbReference type="PANTHER" id="PTHR21015:SF22">
    <property type="entry name" value="GLYCOSYLTRANSFERASE"/>
    <property type="match status" value="1"/>
</dbReference>
<feature type="transmembrane region" description="Helical" evidence="11">
    <location>
        <begin position="91"/>
        <end position="110"/>
    </location>
</feature>
<evidence type="ECO:0000259" key="12">
    <source>
        <dbReference type="Pfam" id="PF03033"/>
    </source>
</evidence>
<evidence type="ECO:0000256" key="8">
    <source>
        <dbReference type="ARBA" id="ARBA00023306"/>
    </source>
</evidence>
<name>A0A833L115_UNCSA</name>
<comment type="pathway">
    <text evidence="10">Cell wall biogenesis; peptidoglycan biosynthesis.</text>
</comment>
<dbReference type="SUPFAM" id="SSF53756">
    <property type="entry name" value="UDP-Glycosyltransferase/glycogen phosphorylase"/>
    <property type="match status" value="1"/>
</dbReference>
<dbReference type="GO" id="GO:0005975">
    <property type="term" value="P:carbohydrate metabolic process"/>
    <property type="evidence" value="ECO:0007669"/>
    <property type="project" value="InterPro"/>
</dbReference>
<comment type="caution">
    <text evidence="14">The sequence shown here is derived from an EMBL/GenBank/DDBJ whole genome shotgun (WGS) entry which is preliminary data.</text>
</comment>
<evidence type="ECO:0000256" key="10">
    <source>
        <dbReference type="HAMAP-Rule" id="MF_00033"/>
    </source>
</evidence>
<keyword evidence="11" id="KW-1133">Transmembrane helix</keyword>
<evidence type="ECO:0000313" key="14">
    <source>
        <dbReference type="EMBL" id="KAF0134177.1"/>
    </source>
</evidence>
<comment type="subcellular location">
    <subcellularLocation>
        <location evidence="10">Cell membrane</location>
        <topology evidence="10">Peripheral membrane protein</topology>
        <orientation evidence="10">Cytoplasmic side</orientation>
    </subcellularLocation>
</comment>
<dbReference type="AlphaFoldDB" id="A0A833L115"/>
<dbReference type="CDD" id="cd03785">
    <property type="entry name" value="GT28_MurG"/>
    <property type="match status" value="1"/>
</dbReference>
<dbReference type="GO" id="GO:0051301">
    <property type="term" value="P:cell division"/>
    <property type="evidence" value="ECO:0007669"/>
    <property type="project" value="UniProtKB-KW"/>
</dbReference>
<gene>
    <name evidence="10" type="primary">murG</name>
    <name evidence="14" type="ORF">FD145_820</name>
</gene>
<evidence type="ECO:0000256" key="9">
    <source>
        <dbReference type="ARBA" id="ARBA00023316"/>
    </source>
</evidence>
<keyword evidence="9 10" id="KW-0961">Cell wall biogenesis/degradation</keyword>
<dbReference type="Proteomes" id="UP000488506">
    <property type="component" value="Unassembled WGS sequence"/>
</dbReference>
<reference evidence="14 15" key="1">
    <citation type="submission" date="2019-12" db="EMBL/GenBank/DDBJ databases">
        <authorList>
            <person name="Wolfe R."/>
            <person name="Danczak R."/>
            <person name="Wilkins M."/>
        </authorList>
    </citation>
    <scope>NUCLEOTIDE SEQUENCE [LARGE SCALE GENOMIC DNA]</scope>
    <source>
        <strain evidence="14">X2_MaxBin.013</strain>
    </source>
</reference>
<dbReference type="InterPro" id="IPR007235">
    <property type="entry name" value="Glyco_trans_28_C"/>
</dbReference>
<dbReference type="NCBIfam" id="TIGR01133">
    <property type="entry name" value="murG"/>
    <property type="match status" value="1"/>
</dbReference>
<keyword evidence="11" id="KW-0812">Transmembrane</keyword>
<evidence type="ECO:0000256" key="7">
    <source>
        <dbReference type="ARBA" id="ARBA00023136"/>
    </source>
</evidence>
<comment type="similarity">
    <text evidence="10">Belongs to the glycosyltransferase 28 family. MurG subfamily.</text>
</comment>
<evidence type="ECO:0000256" key="6">
    <source>
        <dbReference type="ARBA" id="ARBA00022984"/>
    </source>
</evidence>
<dbReference type="EMBL" id="WPAF01000011">
    <property type="protein sequence ID" value="KAF0134177.1"/>
    <property type="molecule type" value="Genomic_DNA"/>
</dbReference>
<organism evidence="14 15">
    <name type="scientific">Candidatus Saganbacteria bacterium</name>
    <dbReference type="NCBI Taxonomy" id="2575572"/>
    <lineage>
        <taxon>Bacteria</taxon>
        <taxon>Bacillati</taxon>
        <taxon>Saganbacteria</taxon>
    </lineage>
</organism>
<dbReference type="GO" id="GO:0009252">
    <property type="term" value="P:peptidoglycan biosynthetic process"/>
    <property type="evidence" value="ECO:0007669"/>
    <property type="project" value="UniProtKB-UniRule"/>
</dbReference>
<dbReference type="GO" id="GO:0005886">
    <property type="term" value="C:plasma membrane"/>
    <property type="evidence" value="ECO:0007669"/>
    <property type="project" value="UniProtKB-SubCell"/>
</dbReference>
<evidence type="ECO:0000256" key="2">
    <source>
        <dbReference type="ARBA" id="ARBA00022618"/>
    </source>
</evidence>
<feature type="binding site" evidence="10">
    <location>
        <position position="120"/>
    </location>
    <ligand>
        <name>UDP-N-acetyl-alpha-D-glucosamine</name>
        <dbReference type="ChEBI" id="CHEBI:57705"/>
    </ligand>
</feature>
<keyword evidence="3 10" id="KW-0328">Glycosyltransferase</keyword>
<feature type="binding site" evidence="10">
    <location>
        <begin position="10"/>
        <end position="12"/>
    </location>
    <ligand>
        <name>UDP-N-acetyl-alpha-D-glucosamine</name>
        <dbReference type="ChEBI" id="CHEBI:57705"/>
    </ligand>
</feature>
<dbReference type="InterPro" id="IPR006009">
    <property type="entry name" value="GlcNAc_MurG"/>
</dbReference>
<keyword evidence="5 10" id="KW-0133">Cell shape</keyword>
<feature type="domain" description="Glycosyltransferase family 28 N-terminal" evidence="12">
    <location>
        <begin position="3"/>
        <end position="137"/>
    </location>
</feature>
<feature type="domain" description="Glycosyl transferase family 28 C-terminal" evidence="13">
    <location>
        <begin position="178"/>
        <end position="337"/>
    </location>
</feature>
<keyword evidence="8 10" id="KW-0131">Cell cycle</keyword>
<evidence type="ECO:0000256" key="1">
    <source>
        <dbReference type="ARBA" id="ARBA00022475"/>
    </source>
</evidence>
<feature type="binding site" evidence="10">
    <location>
        <position position="158"/>
    </location>
    <ligand>
        <name>UDP-N-acetyl-alpha-D-glucosamine</name>
        <dbReference type="ChEBI" id="CHEBI:57705"/>
    </ligand>
</feature>
<proteinExistence type="inferred from homology"/>
<dbReference type="Pfam" id="PF03033">
    <property type="entry name" value="Glyco_transf_28"/>
    <property type="match status" value="1"/>
</dbReference>
<comment type="caution">
    <text evidence="10">Lacks conserved residue(s) required for the propagation of feature annotation.</text>
</comment>
<dbReference type="Gene3D" id="3.40.50.2000">
    <property type="entry name" value="Glycogen Phosphorylase B"/>
    <property type="match status" value="2"/>
</dbReference>
<keyword evidence="4 10" id="KW-0808">Transferase</keyword>
<comment type="function">
    <text evidence="10">Cell wall formation. Catalyzes the transfer of a GlcNAc subunit on undecaprenyl-pyrophosphoryl-MurNAc-pentapeptide (lipid intermediate I) to form undecaprenyl-pyrophosphoryl-MurNAc-(pentapeptide)GlcNAc (lipid intermediate II).</text>
</comment>
<comment type="catalytic activity">
    <reaction evidence="10">
        <text>di-trans,octa-cis-undecaprenyl diphospho-N-acetyl-alpha-D-muramoyl-L-alanyl-D-glutamyl-meso-2,6-diaminopimeloyl-D-alanyl-D-alanine + UDP-N-acetyl-alpha-D-glucosamine = di-trans,octa-cis-undecaprenyl diphospho-[N-acetyl-alpha-D-glucosaminyl-(1-&gt;4)]-N-acetyl-alpha-D-muramoyl-L-alanyl-D-glutamyl-meso-2,6-diaminopimeloyl-D-alanyl-D-alanine + UDP + H(+)</text>
        <dbReference type="Rhea" id="RHEA:31227"/>
        <dbReference type="ChEBI" id="CHEBI:15378"/>
        <dbReference type="ChEBI" id="CHEBI:57705"/>
        <dbReference type="ChEBI" id="CHEBI:58223"/>
        <dbReference type="ChEBI" id="CHEBI:61387"/>
        <dbReference type="ChEBI" id="CHEBI:61388"/>
        <dbReference type="EC" id="2.4.1.227"/>
    </reaction>
</comment>
<dbReference type="GO" id="GO:0050511">
    <property type="term" value="F:undecaprenyldiphospho-muramoylpentapeptide beta-N-acetylglucosaminyltransferase activity"/>
    <property type="evidence" value="ECO:0007669"/>
    <property type="project" value="UniProtKB-UniRule"/>
</dbReference>
<accession>A0A833L115</accession>
<evidence type="ECO:0000256" key="4">
    <source>
        <dbReference type="ARBA" id="ARBA00022679"/>
    </source>
</evidence>
<dbReference type="PANTHER" id="PTHR21015">
    <property type="entry name" value="UDP-N-ACETYLGLUCOSAMINE--N-ACETYLMURAMYL-(PENTAPEPTIDE) PYROPHOSPHORYL-UNDECAPRENOL N-ACETYLGLUCOSAMINE TRANSFERASE 1"/>
    <property type="match status" value="1"/>
</dbReference>
<dbReference type="InterPro" id="IPR004276">
    <property type="entry name" value="GlycoTrans_28_N"/>
</dbReference>
<dbReference type="EC" id="2.4.1.227" evidence="10"/>
<keyword evidence="1 10" id="KW-1003">Cell membrane</keyword>
<evidence type="ECO:0000313" key="15">
    <source>
        <dbReference type="Proteomes" id="UP000488506"/>
    </source>
</evidence>
<keyword evidence="2 10" id="KW-0132">Cell division</keyword>
<dbReference type="Pfam" id="PF04101">
    <property type="entry name" value="Glyco_tran_28_C"/>
    <property type="match status" value="1"/>
</dbReference>
<evidence type="ECO:0000256" key="11">
    <source>
        <dbReference type="SAM" id="Phobius"/>
    </source>
</evidence>
<feature type="binding site" evidence="10">
    <location>
        <position position="281"/>
    </location>
    <ligand>
        <name>UDP-N-acetyl-alpha-D-glucosamine</name>
        <dbReference type="ChEBI" id="CHEBI:57705"/>
    </ligand>
</feature>
<dbReference type="HAMAP" id="MF_00033">
    <property type="entry name" value="MurG"/>
    <property type="match status" value="1"/>
</dbReference>
<dbReference type="GO" id="GO:0071555">
    <property type="term" value="P:cell wall organization"/>
    <property type="evidence" value="ECO:0007669"/>
    <property type="project" value="UniProtKB-KW"/>
</dbReference>
<dbReference type="GO" id="GO:0008360">
    <property type="term" value="P:regulation of cell shape"/>
    <property type="evidence" value="ECO:0007669"/>
    <property type="project" value="UniProtKB-KW"/>
</dbReference>
<dbReference type="UniPathway" id="UPA00219"/>
<evidence type="ECO:0000256" key="5">
    <source>
        <dbReference type="ARBA" id="ARBA00022960"/>
    </source>
</evidence>
<feature type="binding site" evidence="10">
    <location>
        <position position="184"/>
    </location>
    <ligand>
        <name>UDP-N-acetyl-alpha-D-glucosamine</name>
        <dbReference type="ChEBI" id="CHEBI:57705"/>
    </ligand>
</feature>